<sequence length="206" mass="23835">MLLSLLTTQSTSAEQARLKINKQNIKVWTYQTSRNPAASYKAETVFNVPLERAVALIMDVERAQQWVPYMGKISILNRDDQAGEFLLHVVMDLPFPLKDRDLIIQSKITRERNGTVNIRNRGMADSRFSQPDYIRLQDYQGDWTFQRLGANKVKVTTMGYVNPEGSLPISFMNMFVEQQPYQMLKIMRSELERPMYINAKLPVAIQ</sequence>
<reference evidence="2 3" key="1">
    <citation type="journal article" date="2018" name="Nat. Biotechnol.">
        <title>A standardized bacterial taxonomy based on genome phylogeny substantially revises the tree of life.</title>
        <authorList>
            <person name="Parks D.H."/>
            <person name="Chuvochina M."/>
            <person name="Waite D.W."/>
            <person name="Rinke C."/>
            <person name="Skarshewski A."/>
            <person name="Chaumeil P.A."/>
            <person name="Hugenholtz P."/>
        </authorList>
    </citation>
    <scope>NUCLEOTIDE SEQUENCE [LARGE SCALE GENOMIC DNA]</scope>
    <source>
        <strain evidence="2">UBA10045</strain>
    </source>
</reference>
<accession>A0A3D3FX85</accession>
<dbReference type="PANTHER" id="PTHR19308">
    <property type="entry name" value="PHOSPHATIDYLCHOLINE TRANSFER PROTEIN"/>
    <property type="match status" value="1"/>
</dbReference>
<dbReference type="Proteomes" id="UP000262257">
    <property type="component" value="Unassembled WGS sequence"/>
</dbReference>
<dbReference type="SUPFAM" id="SSF55961">
    <property type="entry name" value="Bet v1-like"/>
    <property type="match status" value="1"/>
</dbReference>
<comment type="caution">
    <text evidence="2">The sequence shown here is derived from an EMBL/GenBank/DDBJ whole genome shotgun (WGS) entry which is preliminary data.</text>
</comment>
<dbReference type="InterPro" id="IPR002913">
    <property type="entry name" value="START_lipid-bd_dom"/>
</dbReference>
<dbReference type="PANTHER" id="PTHR19308:SF14">
    <property type="entry name" value="START DOMAIN-CONTAINING PROTEIN"/>
    <property type="match status" value="1"/>
</dbReference>
<feature type="domain" description="START" evidence="1">
    <location>
        <begin position="1"/>
        <end position="196"/>
    </location>
</feature>
<dbReference type="PROSITE" id="PS50848">
    <property type="entry name" value="START"/>
    <property type="match status" value="1"/>
</dbReference>
<organism evidence="2 3">
    <name type="scientific">Acinetobacter radioresistens</name>
    <dbReference type="NCBI Taxonomy" id="40216"/>
    <lineage>
        <taxon>Bacteria</taxon>
        <taxon>Pseudomonadati</taxon>
        <taxon>Pseudomonadota</taxon>
        <taxon>Gammaproteobacteria</taxon>
        <taxon>Moraxellales</taxon>
        <taxon>Moraxellaceae</taxon>
        <taxon>Acinetobacter</taxon>
    </lineage>
</organism>
<evidence type="ECO:0000313" key="3">
    <source>
        <dbReference type="Proteomes" id="UP000262257"/>
    </source>
</evidence>
<dbReference type="Gene3D" id="3.30.530.20">
    <property type="match status" value="1"/>
</dbReference>
<evidence type="ECO:0000259" key="1">
    <source>
        <dbReference type="PROSITE" id="PS50848"/>
    </source>
</evidence>
<name>A0A3D3FX85_ACIRA</name>
<evidence type="ECO:0000313" key="2">
    <source>
        <dbReference type="EMBL" id="HCM30446.1"/>
    </source>
</evidence>
<dbReference type="InterPro" id="IPR051213">
    <property type="entry name" value="START_lipid_transfer"/>
</dbReference>
<dbReference type="GO" id="GO:0005737">
    <property type="term" value="C:cytoplasm"/>
    <property type="evidence" value="ECO:0007669"/>
    <property type="project" value="UniProtKB-ARBA"/>
</dbReference>
<dbReference type="EMBL" id="DPXL01000018">
    <property type="protein sequence ID" value="HCM30446.1"/>
    <property type="molecule type" value="Genomic_DNA"/>
</dbReference>
<dbReference type="Pfam" id="PF01852">
    <property type="entry name" value="START"/>
    <property type="match status" value="1"/>
</dbReference>
<dbReference type="PIRSF" id="PIRSF039033">
    <property type="entry name" value="START_dom"/>
    <property type="match status" value="1"/>
</dbReference>
<dbReference type="InterPro" id="IPR028347">
    <property type="entry name" value="START_dom_prot"/>
</dbReference>
<dbReference type="InterPro" id="IPR023393">
    <property type="entry name" value="START-like_dom_sf"/>
</dbReference>
<dbReference type="AlphaFoldDB" id="A0A3D3FX85"/>
<dbReference type="GO" id="GO:0008289">
    <property type="term" value="F:lipid binding"/>
    <property type="evidence" value="ECO:0007669"/>
    <property type="project" value="InterPro"/>
</dbReference>
<gene>
    <name evidence="2" type="ORF">DIC32_01210</name>
</gene>
<proteinExistence type="predicted"/>
<protein>
    <recommendedName>
        <fullName evidence="1">START domain-containing protein</fullName>
    </recommendedName>
</protein>